<feature type="transmembrane region" description="Helical" evidence="1">
    <location>
        <begin position="201"/>
        <end position="221"/>
    </location>
</feature>
<dbReference type="Proteomes" id="UP000077384">
    <property type="component" value="Unassembled WGS sequence"/>
</dbReference>
<protein>
    <recommendedName>
        <fullName evidence="6">Transmembrane protein EpsG</fullName>
    </recommendedName>
</protein>
<feature type="transmembrane region" description="Helical" evidence="1">
    <location>
        <begin position="311"/>
        <end position="332"/>
    </location>
</feature>
<evidence type="ECO:0000313" key="4">
    <source>
        <dbReference type="Proteomes" id="UP000077384"/>
    </source>
</evidence>
<feature type="transmembrane region" description="Helical" evidence="1">
    <location>
        <begin position="62"/>
        <end position="87"/>
    </location>
</feature>
<feature type="transmembrane region" description="Helical" evidence="1">
    <location>
        <begin position="352"/>
        <end position="373"/>
    </location>
</feature>
<evidence type="ECO:0000313" key="5">
    <source>
        <dbReference type="Proteomes" id="UP000093694"/>
    </source>
</evidence>
<dbReference type="EMBL" id="LITQ01000007">
    <property type="protein sequence ID" value="OAA94203.1"/>
    <property type="molecule type" value="Genomic_DNA"/>
</dbReference>
<feature type="transmembrane region" description="Helical" evidence="1">
    <location>
        <begin position="286"/>
        <end position="305"/>
    </location>
</feature>
<keyword evidence="1" id="KW-0472">Membrane</keyword>
<dbReference type="PATRIC" id="fig|1705578.3.peg.3420"/>
<reference evidence="2 4" key="1">
    <citation type="journal article" date="2015" name="Biotechnol. Bioeng.">
        <title>Genome sequence and phenotypic characterization of Caulobacter segnis.</title>
        <authorList>
            <person name="Patel S."/>
            <person name="Fletcher B."/>
            <person name="Scott D.C."/>
            <person name="Ely B."/>
        </authorList>
    </citation>
    <scope>NUCLEOTIDE SEQUENCE [LARGE SCALE GENOMIC DNA]</scope>
    <source>
        <strain evidence="2 4">PS02</strain>
    </source>
</reference>
<dbReference type="Pfam" id="PF14897">
    <property type="entry name" value="EpsG"/>
    <property type="match status" value="1"/>
</dbReference>
<sequence length="384" mass="45687">MIVIFLSYIFLFVISFLFTRKKINIYFFIVSLTFAIIAFFFIPNEYFDLYRHYAIIDIFRQYGWNIGVSNSEFPSLIIANVLFYLISFLPAKGFLPAITAFVTYYLLLNIIYKVAIRYDLAKKDILLAAFFFVSTLNYVGLISGIRNGLAIALFTYFLYMDLVENRNKILCWIMYILLCFLHLSVLILLLFRIIVQFNNKFIRIIVMFFSLTWSLFLVNIVDIISRFSNLKIFYEFQQKIQIYGIDHQYNTYSYSVAVPIITLIGILITYIFFLHINKNKYIEMKVYFNYITLIITFCIGCINYYRLIVTFVSMICFLSVTFIELLNCSNTLKAQVKKINNFNTMYKIKIRWTNCIFTLVIIGISMYSMFIYFRYQYLTVVFKI</sequence>
<dbReference type="EMBL" id="LROR01000037">
    <property type="protein sequence ID" value="OBR95527.1"/>
    <property type="molecule type" value="Genomic_DNA"/>
</dbReference>
<keyword evidence="1" id="KW-0812">Transmembrane</keyword>
<evidence type="ECO:0008006" key="6">
    <source>
        <dbReference type="Google" id="ProtNLM"/>
    </source>
</evidence>
<evidence type="ECO:0000313" key="2">
    <source>
        <dbReference type="EMBL" id="OAA94203.1"/>
    </source>
</evidence>
<organism evidence="2 4">
    <name type="scientific">Clostridium coskatii</name>
    <dbReference type="NCBI Taxonomy" id="1705578"/>
    <lineage>
        <taxon>Bacteria</taxon>
        <taxon>Bacillati</taxon>
        <taxon>Bacillota</taxon>
        <taxon>Clostridia</taxon>
        <taxon>Eubacteriales</taxon>
        <taxon>Clostridiaceae</taxon>
        <taxon>Clostridium</taxon>
    </lineage>
</organism>
<feature type="transmembrane region" description="Helical" evidence="1">
    <location>
        <begin position="172"/>
        <end position="194"/>
    </location>
</feature>
<accession>A0A170NNY3</accession>
<reference evidence="3 5" key="2">
    <citation type="journal article" date="2016" name="Front. Microbiol.">
        <title>Industrial Acetogenic Biocatalysts: A Comparative Metabolic and Genomic Analysis.</title>
        <authorList>
            <person name="Bengelsdorf F."/>
            <person name="Poehlein A."/>
            <person name="Sonja S."/>
            <person name="Erz C."/>
            <person name="Hummel T."/>
            <person name="Hoffmeister S."/>
            <person name="Daniel R."/>
            <person name="Durre P."/>
        </authorList>
    </citation>
    <scope>NUCLEOTIDE SEQUENCE [LARGE SCALE GENOMIC DNA]</scope>
    <source>
        <strain evidence="3 5">PTA-10522</strain>
    </source>
</reference>
<proteinExistence type="predicted"/>
<keyword evidence="5" id="KW-1185">Reference proteome</keyword>
<gene>
    <name evidence="3" type="ORF">CLCOS_13200</name>
    <name evidence="2" type="ORF">WX73_03350</name>
</gene>
<comment type="caution">
    <text evidence="2">The sequence shown here is derived from an EMBL/GenBank/DDBJ whole genome shotgun (WGS) entry which is preliminary data.</text>
</comment>
<dbReference type="AlphaFoldDB" id="A0A170NNY3"/>
<evidence type="ECO:0000313" key="3">
    <source>
        <dbReference type="EMBL" id="OBR95527.1"/>
    </source>
</evidence>
<dbReference type="Proteomes" id="UP000093694">
    <property type="component" value="Unassembled WGS sequence"/>
</dbReference>
<name>A0A170NNY3_9CLOT</name>
<feature type="transmembrane region" description="Helical" evidence="1">
    <location>
        <begin position="25"/>
        <end position="42"/>
    </location>
</feature>
<feature type="transmembrane region" description="Helical" evidence="1">
    <location>
        <begin position="93"/>
        <end position="115"/>
    </location>
</feature>
<feature type="transmembrane region" description="Helical" evidence="1">
    <location>
        <begin position="252"/>
        <end position="274"/>
    </location>
</feature>
<feature type="transmembrane region" description="Helical" evidence="1">
    <location>
        <begin position="127"/>
        <end position="160"/>
    </location>
</feature>
<keyword evidence="1" id="KW-1133">Transmembrane helix</keyword>
<dbReference type="RefSeq" id="WP_063600396.1">
    <property type="nucleotide sequence ID" value="NZ_LITQ01000007.1"/>
</dbReference>
<dbReference type="InterPro" id="IPR049458">
    <property type="entry name" value="EpsG-like"/>
</dbReference>
<evidence type="ECO:0000256" key="1">
    <source>
        <dbReference type="SAM" id="Phobius"/>
    </source>
</evidence>